<dbReference type="Proteomes" id="UP000509750">
    <property type="component" value="Chromosome"/>
</dbReference>
<dbReference type="PANTHER" id="PTHR35399">
    <property type="entry name" value="SLR8030 PROTEIN"/>
    <property type="match status" value="1"/>
</dbReference>
<dbReference type="Pfam" id="PF05787">
    <property type="entry name" value="PhoX"/>
    <property type="match status" value="1"/>
</dbReference>
<accession>A0A7D5H0F7</accession>
<dbReference type="EMBL" id="CP058529">
    <property type="protein sequence ID" value="QLG28013.1"/>
    <property type="molecule type" value="Genomic_DNA"/>
</dbReference>
<gene>
    <name evidence="2" type="ORF">HUG10_10810</name>
</gene>
<dbReference type="RefSeq" id="WP_179169588.1">
    <property type="nucleotide sequence ID" value="NZ_CP058529.1"/>
</dbReference>
<evidence type="ECO:0000313" key="2">
    <source>
        <dbReference type="EMBL" id="QLG28013.1"/>
    </source>
</evidence>
<protein>
    <submittedName>
        <fullName evidence="2">DUF839 domain-containing protein</fullName>
    </submittedName>
</protein>
<dbReference type="InterPro" id="IPR008557">
    <property type="entry name" value="PhoX"/>
</dbReference>
<sequence>MFDVTRRGTLELLALATSADWATLSGVQEGDDEGAADAGPTLTRLATTVPGAEITGLCVSPAGELFFNVQHPDADNPEPFDHGGVGAVEGVSLADLPSDAPSVQVPEDGEGEEVRTAAGSYRVLANGGDPTDDDAELGVPYSPDGEALSDANLPDFNGFVPSSAAPDEGYLFTNWESRPGMVSRLHLRRGADGSWSVLGSTNVDFRPVEGTWGNCFGSVTPWNTPLSAEENFSAAMTDRWNDPDWDRGDDEDGDEVANLAAYLGRHPNPYRYGYMVEIAEPESATPAPEKRFAMGRFAHETAAVMPDERTAYLTDDGSAKSFYKFVADEPGDLSAGTLYAAKHTQDEGDEVATVGFDIEWLELAHGTDAGIEAWIAEYDGIGYDDYEDGGTSYVTDDEIEAWANGDAADDRVAFLETMRAAEAVGATTEFRKMEGINAAPDARPGDSLYVSMSKVDATMADGEGDVQLAGNEYGAVYRMPLESDYDVTRLEPVLTGGPDANICGGCPYDASPNADSSVCADCALDPRREDEEDGQFGFLGTNLLGSAPSVDPENAIANPDNLVVLADGRVVVGEDTSDHEHNMIWLYDPGEESGGSGPSSARDARV</sequence>
<dbReference type="AlphaFoldDB" id="A0A7D5H0F7"/>
<dbReference type="GeneID" id="56029329"/>
<feature type="region of interest" description="Disordered" evidence="1">
    <location>
        <begin position="587"/>
        <end position="606"/>
    </location>
</feature>
<keyword evidence="3" id="KW-1185">Reference proteome</keyword>
<dbReference type="PANTHER" id="PTHR35399:SF2">
    <property type="entry name" value="DUF839 DOMAIN-CONTAINING PROTEIN"/>
    <property type="match status" value="1"/>
</dbReference>
<dbReference type="OrthoDB" id="167814at2157"/>
<proteinExistence type="predicted"/>
<dbReference type="KEGG" id="halg:HUG10_10810"/>
<organism evidence="2 3">
    <name type="scientific">Halorarum halophilum</name>
    <dbReference type="NCBI Taxonomy" id="2743090"/>
    <lineage>
        <taxon>Archaea</taxon>
        <taxon>Methanobacteriati</taxon>
        <taxon>Methanobacteriota</taxon>
        <taxon>Stenosarchaea group</taxon>
        <taxon>Halobacteria</taxon>
        <taxon>Halobacteriales</taxon>
        <taxon>Haloferacaceae</taxon>
        <taxon>Halorarum</taxon>
    </lineage>
</organism>
<evidence type="ECO:0000313" key="3">
    <source>
        <dbReference type="Proteomes" id="UP000509750"/>
    </source>
</evidence>
<reference evidence="2 3" key="1">
    <citation type="submission" date="2020-07" db="EMBL/GenBank/DDBJ databases">
        <title>Gai3-2, isolated from salt lake.</title>
        <authorList>
            <person name="Cui H."/>
            <person name="Shi X."/>
        </authorList>
    </citation>
    <scope>NUCLEOTIDE SEQUENCE [LARGE SCALE GENOMIC DNA]</scope>
    <source>
        <strain evidence="2 3">Gai3-2</strain>
    </source>
</reference>
<name>A0A7D5H0F7_9EURY</name>
<evidence type="ECO:0000256" key="1">
    <source>
        <dbReference type="SAM" id="MobiDB-lite"/>
    </source>
</evidence>